<evidence type="ECO:0000313" key="3">
    <source>
        <dbReference type="Proteomes" id="UP000632289"/>
    </source>
</evidence>
<dbReference type="Proteomes" id="UP000632289">
    <property type="component" value="Unassembled WGS sequence"/>
</dbReference>
<sequence>MSALAARRRPVLAVCGLVLAALVAAAALVPLPYTLVQPGVTADVLGEYRGERVITVRGGDAAKDPEGELLMTTIAATGPDATVRIGDVLSGWFAHDRAVMPREVVYPVGDSPEEIRDYNDERMADSQRAAVRAALDELGLDEGDLRVTVRLDEIGGPSAGLLFALGIVDTLDGDGSLTGGRTVAGTGTIAASGRVGPVGGVPLKTQAARRDGATVFLVPRAECADAAAQAPPGLRLVPVGTLDDALEALADLRADRPTPTC</sequence>
<proteinExistence type="predicted"/>
<gene>
    <name evidence="2" type="ORF">IF129_05015</name>
</gene>
<dbReference type="GO" id="GO:0004176">
    <property type="term" value="F:ATP-dependent peptidase activity"/>
    <property type="evidence" value="ECO:0007669"/>
    <property type="project" value="InterPro"/>
</dbReference>
<evidence type="ECO:0000313" key="2">
    <source>
        <dbReference type="EMBL" id="MBD3930923.1"/>
    </source>
</evidence>
<dbReference type="Pfam" id="PF05362">
    <property type="entry name" value="Lon_C"/>
    <property type="match status" value="1"/>
</dbReference>
<evidence type="ECO:0000259" key="1">
    <source>
        <dbReference type="Pfam" id="PF05362"/>
    </source>
</evidence>
<reference evidence="2" key="1">
    <citation type="submission" date="2020-09" db="EMBL/GenBank/DDBJ databases">
        <title>Secondary metabolite and genome analysis of marine Streptomyces chumphonensis KK1-2T.</title>
        <authorList>
            <person name="Phongsopitanun W."/>
            <person name="Kanchanasin P."/>
            <person name="Pittayakhajonwut P."/>
            <person name="Suwanborirux K."/>
            <person name="Tanasupawat S."/>
        </authorList>
    </citation>
    <scope>NUCLEOTIDE SEQUENCE</scope>
    <source>
        <strain evidence="2">KK1-2</strain>
    </source>
</reference>
<dbReference type="GO" id="GO:0004252">
    <property type="term" value="F:serine-type endopeptidase activity"/>
    <property type="evidence" value="ECO:0007669"/>
    <property type="project" value="InterPro"/>
</dbReference>
<protein>
    <recommendedName>
        <fullName evidence="1">Lon proteolytic domain-containing protein</fullName>
    </recommendedName>
</protein>
<dbReference type="AlphaFoldDB" id="A0A927EWY5"/>
<organism evidence="2 3">
    <name type="scientific">Streptomyces chumphonensis</name>
    <dbReference type="NCBI Taxonomy" id="1214925"/>
    <lineage>
        <taxon>Bacteria</taxon>
        <taxon>Bacillati</taxon>
        <taxon>Actinomycetota</taxon>
        <taxon>Actinomycetes</taxon>
        <taxon>Kitasatosporales</taxon>
        <taxon>Streptomycetaceae</taxon>
        <taxon>Streptomyces</taxon>
    </lineage>
</organism>
<comment type="caution">
    <text evidence="2">The sequence shown here is derived from an EMBL/GenBank/DDBJ whole genome shotgun (WGS) entry which is preliminary data.</text>
</comment>
<accession>A0A927EWY5</accession>
<name>A0A927EWY5_9ACTN</name>
<feature type="domain" description="Lon proteolytic" evidence="1">
    <location>
        <begin position="156"/>
        <end position="247"/>
    </location>
</feature>
<dbReference type="InterPro" id="IPR020568">
    <property type="entry name" value="Ribosomal_Su5_D2-typ_SF"/>
</dbReference>
<dbReference type="RefSeq" id="WP_191208139.1">
    <property type="nucleotide sequence ID" value="NZ_BAABKL010000039.1"/>
</dbReference>
<keyword evidence="3" id="KW-1185">Reference proteome</keyword>
<dbReference type="Gene3D" id="3.30.230.10">
    <property type="match status" value="1"/>
</dbReference>
<dbReference type="EMBL" id="JACXYU010000001">
    <property type="protein sequence ID" value="MBD3930923.1"/>
    <property type="molecule type" value="Genomic_DNA"/>
</dbReference>
<dbReference type="InterPro" id="IPR014721">
    <property type="entry name" value="Ribsml_uS5_D2-typ_fold_subgr"/>
</dbReference>
<dbReference type="GO" id="GO:0006508">
    <property type="term" value="P:proteolysis"/>
    <property type="evidence" value="ECO:0007669"/>
    <property type="project" value="InterPro"/>
</dbReference>
<dbReference type="SUPFAM" id="SSF54211">
    <property type="entry name" value="Ribosomal protein S5 domain 2-like"/>
    <property type="match status" value="1"/>
</dbReference>
<dbReference type="InterPro" id="IPR008269">
    <property type="entry name" value="Lon_proteolytic"/>
</dbReference>